<reference evidence="6 7" key="1">
    <citation type="submission" date="2024-03" db="EMBL/GenBank/DDBJ databases">
        <title>Aureococcus anophagefferens CCMP1851 and Kratosvirus quantuckense: Draft genome of a second virus-susceptible host strain in the model system.</title>
        <authorList>
            <person name="Chase E."/>
            <person name="Truchon A.R."/>
            <person name="Schepens W."/>
            <person name="Wilhelm S.W."/>
        </authorList>
    </citation>
    <scope>NUCLEOTIDE SEQUENCE [LARGE SCALE GENOMIC DNA]</scope>
    <source>
        <strain evidence="6 7">CCMP1851</strain>
    </source>
</reference>
<evidence type="ECO:0000256" key="4">
    <source>
        <dbReference type="SAM" id="Coils"/>
    </source>
</evidence>
<feature type="coiled-coil region" evidence="4">
    <location>
        <begin position="895"/>
        <end position="954"/>
    </location>
</feature>
<dbReference type="CDD" id="cd00200">
    <property type="entry name" value="WD40"/>
    <property type="match status" value="1"/>
</dbReference>
<feature type="repeat" description="WD" evidence="3">
    <location>
        <begin position="598"/>
        <end position="644"/>
    </location>
</feature>
<dbReference type="InterPro" id="IPR001680">
    <property type="entry name" value="WD40_rpt"/>
</dbReference>
<proteinExistence type="predicted"/>
<dbReference type="Gene3D" id="2.130.10.10">
    <property type="entry name" value="YVTN repeat-like/Quinoprotein amine dehydrogenase"/>
    <property type="match status" value="1"/>
</dbReference>
<dbReference type="Proteomes" id="UP001363151">
    <property type="component" value="Unassembled WGS sequence"/>
</dbReference>
<evidence type="ECO:0000256" key="5">
    <source>
        <dbReference type="SAM" id="MobiDB-lite"/>
    </source>
</evidence>
<dbReference type="InterPro" id="IPR020472">
    <property type="entry name" value="WD40_PAC1"/>
</dbReference>
<feature type="repeat" description="WD" evidence="3">
    <location>
        <begin position="574"/>
        <end position="597"/>
    </location>
</feature>
<feature type="coiled-coil region" evidence="4">
    <location>
        <begin position="435"/>
        <end position="481"/>
    </location>
</feature>
<keyword evidence="4" id="KW-0175">Coiled coil</keyword>
<evidence type="ECO:0000313" key="7">
    <source>
        <dbReference type="Proteomes" id="UP001363151"/>
    </source>
</evidence>
<dbReference type="PROSITE" id="PS50294">
    <property type="entry name" value="WD_REPEATS_REGION"/>
    <property type="match status" value="3"/>
</dbReference>
<protein>
    <submittedName>
        <fullName evidence="6">Uncharacterized protein</fullName>
    </submittedName>
</protein>
<feature type="repeat" description="WD" evidence="3">
    <location>
        <begin position="645"/>
        <end position="690"/>
    </location>
</feature>
<dbReference type="SUPFAM" id="SSF50978">
    <property type="entry name" value="WD40 repeat-like"/>
    <property type="match status" value="1"/>
</dbReference>
<feature type="region of interest" description="Disordered" evidence="5">
    <location>
        <begin position="59"/>
        <end position="78"/>
    </location>
</feature>
<dbReference type="InterPro" id="IPR036322">
    <property type="entry name" value="WD40_repeat_dom_sf"/>
</dbReference>
<evidence type="ECO:0000256" key="1">
    <source>
        <dbReference type="ARBA" id="ARBA00022574"/>
    </source>
</evidence>
<dbReference type="SMART" id="SM00320">
    <property type="entry name" value="WD40"/>
    <property type="match status" value="4"/>
</dbReference>
<sequence length="961" mass="100771">MASKLKQSLTSAQEMESTLGNVLSAAVREATAPFQAKLERLEAENQALKARLSAFEARSELANPQETSGSEKKPADDAEEAQMVAVLRDFTPLCKLEAPRRLVAAPELKRSEGWVATSRASAESVAALRPLVAELEKVIGAAVAARLGEARIFSRCVAVVEEGNRDFRAVYNSMWTTIAHADAEGLAQRRLAAYAAAVAKLTDLPGAGAKQRAGLDVVALYEDAARAKPGFDALVEEIAARVPAIELSLPAGLKSTARIVEKSLFRVDAPPGTVDGVFDVVRGMLVAPSMAAVAAVVKAFGSNSRVVLTRVKNRYDDAAASAGGWRDLMLNFYLADDDAKHVCEVQVVHRQMLVARAGLSGHSVYNRVRNASELCEVGLATDAEARAGGFSEEALAIKKLLRAAADDDDDGVDADRRRCLQLHLDARARPSTSENAKTRREAEAIDAALAKAMKKGDVSRLSKLKAKAEQLRKKLAALQAGAPEGVARRLRAAGASVGDVYFAQRARKEIRAAVATFEAEGDAGAVAMLREKMAELRAGEALRLRGLIPDVVAAAGFAVPCYTASASGDKTAALLASASDDKTVRLWGVEDGERTRVLEGHSDFVISVAFAPGARPGEAALLASGSKDNTVRLWGVDDGECKRVLKGHSNTVYAVAFAPARPGEAALLASGSKDKAVRLWGVDAGECKRVLEGHSGEVFSVAFAPARPGEAALLASGADDKTIRLWGVADGGRPRAAAADARLDEVDVMRVVAALKERLKFSEARAARAEASNAALRDSPGGGGDRSNEALEAAFEKLREEYEGLSRTLNDKLAEEAAAAEAPPPAAADADADARLAAAAAEATELGARAASSSRRDGGDGGPRGGRAPGRDRHRFDAAPIAELEGAAKQSDEAAADAAKRAAGAEALLAEAEARLRDAIAALTEELGAKDGAIASLEEQLGSAEAKVAFLEGHLGKRCRR</sequence>
<organism evidence="6 7">
    <name type="scientific">Aureococcus anophagefferens</name>
    <name type="common">Harmful bloom alga</name>
    <dbReference type="NCBI Taxonomy" id="44056"/>
    <lineage>
        <taxon>Eukaryota</taxon>
        <taxon>Sar</taxon>
        <taxon>Stramenopiles</taxon>
        <taxon>Ochrophyta</taxon>
        <taxon>Pelagophyceae</taxon>
        <taxon>Pelagomonadales</taxon>
        <taxon>Pelagomonadaceae</taxon>
        <taxon>Aureococcus</taxon>
    </lineage>
</organism>
<feature type="region of interest" description="Disordered" evidence="5">
    <location>
        <begin position="815"/>
        <end position="834"/>
    </location>
</feature>
<keyword evidence="1 3" id="KW-0853">WD repeat</keyword>
<dbReference type="InterPro" id="IPR015943">
    <property type="entry name" value="WD40/YVTN_repeat-like_dom_sf"/>
</dbReference>
<keyword evidence="2" id="KW-0677">Repeat</keyword>
<dbReference type="PROSITE" id="PS50082">
    <property type="entry name" value="WD_REPEATS_2"/>
    <property type="match status" value="4"/>
</dbReference>
<comment type="caution">
    <text evidence="6">The sequence shown here is derived from an EMBL/GenBank/DDBJ whole genome shotgun (WGS) entry which is preliminary data.</text>
</comment>
<gene>
    <name evidence="6" type="ORF">SO694_000028100</name>
</gene>
<evidence type="ECO:0000256" key="3">
    <source>
        <dbReference type="PROSITE-ProRule" id="PRU00221"/>
    </source>
</evidence>
<accession>A0ABR1GDG1</accession>
<feature type="region of interest" description="Disordered" evidence="5">
    <location>
        <begin position="845"/>
        <end position="873"/>
    </location>
</feature>
<feature type="coiled-coil region" evidence="4">
    <location>
        <begin position="752"/>
        <end position="815"/>
    </location>
</feature>
<feature type="repeat" description="WD" evidence="3">
    <location>
        <begin position="691"/>
        <end position="736"/>
    </location>
</feature>
<dbReference type="PANTHER" id="PTHR44156">
    <property type="entry name" value="SUPERNUMERARY LIMBS, ISOFORM B-RELATED"/>
    <property type="match status" value="1"/>
</dbReference>
<dbReference type="EMBL" id="JBBJCI010000034">
    <property type="protein sequence ID" value="KAK7253887.1"/>
    <property type="molecule type" value="Genomic_DNA"/>
</dbReference>
<evidence type="ECO:0000256" key="2">
    <source>
        <dbReference type="ARBA" id="ARBA00022737"/>
    </source>
</evidence>
<evidence type="ECO:0000313" key="6">
    <source>
        <dbReference type="EMBL" id="KAK7253887.1"/>
    </source>
</evidence>
<keyword evidence="7" id="KW-1185">Reference proteome</keyword>
<dbReference type="Pfam" id="PF00400">
    <property type="entry name" value="WD40"/>
    <property type="match status" value="4"/>
</dbReference>
<name>A0ABR1GDG1_AURAN</name>
<dbReference type="PRINTS" id="PR00320">
    <property type="entry name" value="GPROTEINBRPT"/>
</dbReference>
<dbReference type="InterPro" id="IPR053299">
    <property type="entry name" value="ASTRA_WD_repeat"/>
</dbReference>